<gene>
    <name evidence="1" type="ORF">Aca07nite_62460</name>
</gene>
<evidence type="ECO:0000313" key="1">
    <source>
        <dbReference type="EMBL" id="GID48971.1"/>
    </source>
</evidence>
<sequence length="155" mass="17074">MMMFDIEAPMPGDPLFASWERIAQTNPATVNETTLRYKVFLVRVSLRVGGVELITRDSYVTMVDMALSAAFAAKRIKAGKIGGLGFTEHNEVIKFEIKGDDVYVYSSDAPSVVGIAARAEVMSGLKKFASNAHSLLVEYNRELERNPVISRLKAS</sequence>
<comment type="caution">
    <text evidence="1">The sequence shown here is derived from an EMBL/GenBank/DDBJ whole genome shotgun (WGS) entry which is preliminary data.</text>
</comment>
<dbReference type="EMBL" id="BOMF01000113">
    <property type="protein sequence ID" value="GID48971.1"/>
    <property type="molecule type" value="Genomic_DNA"/>
</dbReference>
<dbReference type="RefSeq" id="WP_204299116.1">
    <property type="nucleotide sequence ID" value="NZ_BAAAGQ010000053.1"/>
</dbReference>
<protein>
    <submittedName>
        <fullName evidence="1">Uncharacterized protein</fullName>
    </submittedName>
</protein>
<proteinExistence type="predicted"/>
<organism evidence="1">
    <name type="scientific">Actinoplanes campanulatus</name>
    <dbReference type="NCBI Taxonomy" id="113559"/>
    <lineage>
        <taxon>Bacteria</taxon>
        <taxon>Bacillati</taxon>
        <taxon>Actinomycetota</taxon>
        <taxon>Actinomycetes</taxon>
        <taxon>Micromonosporales</taxon>
        <taxon>Micromonosporaceae</taxon>
        <taxon>Actinoplanes</taxon>
    </lineage>
</organism>
<reference evidence="1" key="1">
    <citation type="submission" date="2021-01" db="EMBL/GenBank/DDBJ databases">
        <title>Whole genome shotgun sequence of Actinoplanes capillaceus NBRC 16408.</title>
        <authorList>
            <person name="Komaki H."/>
            <person name="Tamura T."/>
        </authorList>
    </citation>
    <scope>NUCLEOTIDE SEQUENCE [LARGE SCALE GENOMIC DNA]</scope>
    <source>
        <strain evidence="1">NBRC 16408</strain>
    </source>
</reference>
<accession>A0ABQ3WS13</accession>
<name>A0ABQ3WS13_9ACTN</name>